<keyword evidence="3" id="KW-1185">Reference proteome</keyword>
<keyword evidence="1" id="KW-1133">Transmembrane helix</keyword>
<reference evidence="2 3" key="1">
    <citation type="submission" date="2019-04" db="EMBL/GenBank/DDBJ databases">
        <title>Herbidospora sp. NEAU-GS14.nov., a novel actinomycete isolated from soil.</title>
        <authorList>
            <person name="Han L."/>
        </authorList>
    </citation>
    <scope>NUCLEOTIDE SEQUENCE [LARGE SCALE GENOMIC DNA]</scope>
    <source>
        <strain evidence="2 3">NEAU-GS14</strain>
    </source>
</reference>
<feature type="transmembrane region" description="Helical" evidence="1">
    <location>
        <begin position="265"/>
        <end position="285"/>
    </location>
</feature>
<dbReference type="AlphaFoldDB" id="A0A4U3M8Q6"/>
<dbReference type="InterPro" id="IPR018650">
    <property type="entry name" value="STSV1_Orf64"/>
</dbReference>
<evidence type="ECO:0000313" key="2">
    <source>
        <dbReference type="EMBL" id="TKK85398.1"/>
    </source>
</evidence>
<dbReference type="Pfam" id="PF09852">
    <property type="entry name" value="DUF2079"/>
    <property type="match status" value="1"/>
</dbReference>
<feature type="transmembrane region" description="Helical" evidence="1">
    <location>
        <begin position="89"/>
        <end position="108"/>
    </location>
</feature>
<dbReference type="EMBL" id="SZQA01000028">
    <property type="protein sequence ID" value="TKK85398.1"/>
    <property type="molecule type" value="Genomic_DNA"/>
</dbReference>
<gene>
    <name evidence="2" type="ORF">FDA94_25850</name>
</gene>
<feature type="transmembrane region" description="Helical" evidence="1">
    <location>
        <begin position="113"/>
        <end position="131"/>
    </location>
</feature>
<feature type="transmembrane region" description="Helical" evidence="1">
    <location>
        <begin position="165"/>
        <end position="192"/>
    </location>
</feature>
<evidence type="ECO:0000256" key="1">
    <source>
        <dbReference type="SAM" id="Phobius"/>
    </source>
</evidence>
<proteinExistence type="predicted"/>
<organism evidence="2 3">
    <name type="scientific">Herbidospora galbida</name>
    <dbReference type="NCBI Taxonomy" id="2575442"/>
    <lineage>
        <taxon>Bacteria</taxon>
        <taxon>Bacillati</taxon>
        <taxon>Actinomycetota</taxon>
        <taxon>Actinomycetes</taxon>
        <taxon>Streptosporangiales</taxon>
        <taxon>Streptosporangiaceae</taxon>
        <taxon>Herbidospora</taxon>
    </lineage>
</organism>
<keyword evidence="1" id="KW-0812">Transmembrane</keyword>
<name>A0A4U3M8Q6_9ACTN</name>
<feature type="transmembrane region" description="Helical" evidence="1">
    <location>
        <begin position="6"/>
        <end position="24"/>
    </location>
</feature>
<evidence type="ECO:0000313" key="3">
    <source>
        <dbReference type="Proteomes" id="UP000308705"/>
    </source>
</evidence>
<feature type="transmembrane region" description="Helical" evidence="1">
    <location>
        <begin position="339"/>
        <end position="359"/>
    </location>
</feature>
<dbReference type="OrthoDB" id="5240834at2"/>
<keyword evidence="1" id="KW-0472">Membrane</keyword>
<comment type="caution">
    <text evidence="2">The sequence shown here is derived from an EMBL/GenBank/DDBJ whole genome shotgun (WGS) entry which is preliminary data.</text>
</comment>
<protein>
    <submittedName>
        <fullName evidence="2">DUF2079 domain-containing protein</fullName>
    </submittedName>
</protein>
<dbReference type="Proteomes" id="UP000308705">
    <property type="component" value="Unassembled WGS sequence"/>
</dbReference>
<feature type="transmembrane region" description="Helical" evidence="1">
    <location>
        <begin position="305"/>
        <end position="327"/>
    </location>
</feature>
<sequence length="465" mass="50694">MGVWSLAWVSAVTYAVLGLVRFGTFRATIFDLVIVDQAVRGYANLGPPYAPSVGVQKGYGLDFLQLADHFSPIYALLAPFYAIHDSPRTLIICQAALFAAAIPFLWLYARRRLGVLAAYLVSGAYAVSFPVAQAVNFDVHEVMFVPVLSAIMIERFDRGRRLPAYLAAFGLLLVKEDMGLMLIGFGAALALSRRRLDGAIVAAMGLGALALIRGVLIPLVGGSNDNHWRYTHLGDSLPAALGKLAGDPLNTLHLVFGDAGKIDTLVLLCWLTLFLCLFSPLTLAAAPMVLERLVSENSLWWSTDYHYNAFVVAILFCAGVDGATRLLKRVDAKHKQTAVIAWAVAVAVVGLTQVPRFALDQLANPDFYQPHDRAAAAYQAMAVIPDGVVVEAPNHMGPMLTHRTTVLVWEPTRRDAPWVLADLGQWAWPWGSVDDAKKSVEERRAAGYMVVFERDGFVVLHKPGS</sequence>
<feature type="transmembrane region" description="Helical" evidence="1">
    <location>
        <begin position="198"/>
        <end position="220"/>
    </location>
</feature>
<accession>A0A4U3M8Q6</accession>